<protein>
    <submittedName>
        <fullName evidence="1">Uncharacterized protein</fullName>
    </submittedName>
</protein>
<comment type="caution">
    <text evidence="1">The sequence shown here is derived from an EMBL/GenBank/DDBJ whole genome shotgun (WGS) entry which is preliminary data.</text>
</comment>
<organism evidence="1 2">
    <name type="scientific">Aedoeadaptatus coxii</name>
    <dbReference type="NCBI Taxonomy" id="755172"/>
    <lineage>
        <taxon>Bacteria</taxon>
        <taxon>Bacillati</taxon>
        <taxon>Bacillota</taxon>
        <taxon>Tissierellia</taxon>
        <taxon>Tissierellales</taxon>
        <taxon>Peptoniphilaceae</taxon>
        <taxon>Aedoeadaptatus</taxon>
    </lineage>
</organism>
<proteinExistence type="predicted"/>
<dbReference type="EMBL" id="LSDG01000008">
    <property type="protein sequence ID" value="KXB68092.1"/>
    <property type="molecule type" value="Genomic_DNA"/>
</dbReference>
<evidence type="ECO:0000313" key="1">
    <source>
        <dbReference type="EMBL" id="KXB68092.1"/>
    </source>
</evidence>
<dbReference type="Proteomes" id="UP000070442">
    <property type="component" value="Unassembled WGS sequence"/>
</dbReference>
<reference evidence="2" key="1">
    <citation type="submission" date="2016-01" db="EMBL/GenBank/DDBJ databases">
        <authorList>
            <person name="Mitreva M."/>
            <person name="Pepin K.H."/>
            <person name="Mihindukulasuriya K.A."/>
            <person name="Fulton R."/>
            <person name="Fronick C."/>
            <person name="O'Laughlin M."/>
            <person name="Miner T."/>
            <person name="Herter B."/>
            <person name="Rosa B.A."/>
            <person name="Cordes M."/>
            <person name="Tomlinson C."/>
            <person name="Wollam A."/>
            <person name="Palsikar V.B."/>
            <person name="Mardis E.R."/>
            <person name="Wilson R.K."/>
        </authorList>
    </citation>
    <scope>NUCLEOTIDE SEQUENCE [LARGE SCALE GENOMIC DNA]</scope>
    <source>
        <strain evidence="2">DNF00729</strain>
    </source>
</reference>
<name>A0A134AK60_9FIRM</name>
<evidence type="ECO:0000313" key="2">
    <source>
        <dbReference type="Proteomes" id="UP000070442"/>
    </source>
</evidence>
<sequence length="39" mass="4369">MSSFLFPIHKEILYRICRGVVALKGETGALKSYVLSRQG</sequence>
<gene>
    <name evidence="1" type="ORF">HMPREF1863_00410</name>
</gene>
<keyword evidence="2" id="KW-1185">Reference proteome</keyword>
<accession>A0A134AK60</accession>
<dbReference type="AlphaFoldDB" id="A0A134AK60"/>
<dbReference type="PATRIC" id="fig|755172.3.peg.395"/>